<feature type="region of interest" description="Disordered" evidence="1">
    <location>
        <begin position="1"/>
        <end position="21"/>
    </location>
</feature>
<accession>A0A5D2NV85</accession>
<evidence type="ECO:0000313" key="3">
    <source>
        <dbReference type="Proteomes" id="UP000322667"/>
    </source>
</evidence>
<dbReference type="AlphaFoldDB" id="A0A5D2NV85"/>
<dbReference type="EMBL" id="CM017619">
    <property type="protein sequence ID" value="TYI07912.1"/>
    <property type="molecule type" value="Genomic_DNA"/>
</dbReference>
<reference evidence="2 3" key="1">
    <citation type="submission" date="2019-07" db="EMBL/GenBank/DDBJ databases">
        <title>WGS assembly of Gossypium tomentosum.</title>
        <authorList>
            <person name="Chen Z.J."/>
            <person name="Sreedasyam A."/>
            <person name="Ando A."/>
            <person name="Song Q."/>
            <person name="De L."/>
            <person name="Hulse-Kemp A."/>
            <person name="Ding M."/>
            <person name="Ye W."/>
            <person name="Kirkbride R."/>
            <person name="Jenkins J."/>
            <person name="Plott C."/>
            <person name="Lovell J."/>
            <person name="Lin Y.-M."/>
            <person name="Vaughn R."/>
            <person name="Liu B."/>
            <person name="Li W."/>
            <person name="Simpson S."/>
            <person name="Scheffler B."/>
            <person name="Saski C."/>
            <person name="Grover C."/>
            <person name="Hu G."/>
            <person name="Conover J."/>
            <person name="Carlson J."/>
            <person name="Shu S."/>
            <person name="Boston L."/>
            <person name="Williams M."/>
            <person name="Peterson D."/>
            <person name="Mcgee K."/>
            <person name="Jones D."/>
            <person name="Wendel J."/>
            <person name="Stelly D."/>
            <person name="Grimwood J."/>
            <person name="Schmutz J."/>
        </authorList>
    </citation>
    <scope>NUCLEOTIDE SEQUENCE [LARGE SCALE GENOMIC DNA]</scope>
    <source>
        <strain evidence="2">7179.01</strain>
    </source>
</reference>
<proteinExistence type="predicted"/>
<evidence type="ECO:0000256" key="1">
    <source>
        <dbReference type="SAM" id="MobiDB-lite"/>
    </source>
</evidence>
<evidence type="ECO:0000313" key="2">
    <source>
        <dbReference type="EMBL" id="TYI07912.1"/>
    </source>
</evidence>
<protein>
    <submittedName>
        <fullName evidence="2">Uncharacterized protein</fullName>
    </submittedName>
</protein>
<name>A0A5D2NV85_GOSTO</name>
<organism evidence="2 3">
    <name type="scientific">Gossypium tomentosum</name>
    <name type="common">Hawaiian cotton</name>
    <name type="synonym">Gossypium sandvicense</name>
    <dbReference type="NCBI Taxonomy" id="34277"/>
    <lineage>
        <taxon>Eukaryota</taxon>
        <taxon>Viridiplantae</taxon>
        <taxon>Streptophyta</taxon>
        <taxon>Embryophyta</taxon>
        <taxon>Tracheophyta</taxon>
        <taxon>Spermatophyta</taxon>
        <taxon>Magnoliopsida</taxon>
        <taxon>eudicotyledons</taxon>
        <taxon>Gunneridae</taxon>
        <taxon>Pentapetalae</taxon>
        <taxon>rosids</taxon>
        <taxon>malvids</taxon>
        <taxon>Malvales</taxon>
        <taxon>Malvaceae</taxon>
        <taxon>Malvoideae</taxon>
        <taxon>Gossypium</taxon>
    </lineage>
</organism>
<feature type="compositionally biased region" description="Gly residues" evidence="1">
    <location>
        <begin position="10"/>
        <end position="21"/>
    </location>
</feature>
<sequence length="43" mass="4566">MLTRCNSGVSGVGGARDGQGQRGHAAELWWLHIGEGFTAEKKP</sequence>
<dbReference type="Proteomes" id="UP000322667">
    <property type="component" value="Chromosome A10"/>
</dbReference>
<gene>
    <name evidence="2" type="ORF">ES332_A10G259500v1</name>
</gene>
<keyword evidence="3" id="KW-1185">Reference proteome</keyword>